<feature type="compositionally biased region" description="Basic residues" evidence="1">
    <location>
        <begin position="81"/>
        <end position="96"/>
    </location>
</feature>
<evidence type="ECO:0000313" key="2">
    <source>
        <dbReference type="EMBL" id="CAA9303503.1"/>
    </source>
</evidence>
<feature type="non-terminal residue" evidence="2">
    <location>
        <position position="179"/>
    </location>
</feature>
<feature type="compositionally biased region" description="Basic and acidic residues" evidence="1">
    <location>
        <begin position="38"/>
        <end position="54"/>
    </location>
</feature>
<feature type="compositionally biased region" description="Basic and acidic residues" evidence="1">
    <location>
        <begin position="120"/>
        <end position="139"/>
    </location>
</feature>
<feature type="compositionally biased region" description="Low complexity" evidence="1">
    <location>
        <begin position="97"/>
        <end position="107"/>
    </location>
</feature>
<protein>
    <submittedName>
        <fullName evidence="2">Uncharacterized protein</fullName>
    </submittedName>
</protein>
<reference evidence="2" key="1">
    <citation type="submission" date="2020-02" db="EMBL/GenBank/DDBJ databases">
        <authorList>
            <person name="Meier V. D."/>
        </authorList>
    </citation>
    <scope>NUCLEOTIDE SEQUENCE</scope>
    <source>
        <strain evidence="2">AVDCRST_MAG07</strain>
    </source>
</reference>
<feature type="non-terminal residue" evidence="2">
    <location>
        <position position="1"/>
    </location>
</feature>
<feature type="compositionally biased region" description="Gly residues" evidence="1">
    <location>
        <begin position="151"/>
        <end position="168"/>
    </location>
</feature>
<sequence length="179" mass="19344">ELLAVRVAVAPATGDEPPVTARDGRVGARRHVRRSDRRHCDRDRQPLAGRADRARARRGARAARGRHDHRHDDVGHGRGTDHRHHRARRDARRVRRPGPAGVRPLPRGSEERGGPPPAAGRDRCGGLRAVDDDPAEHGLRRARSGDLVPGEGHGGGGGGRAPGGGGRRSGQEGRRRRQL</sequence>
<feature type="compositionally biased region" description="Basic residues" evidence="1">
    <location>
        <begin position="27"/>
        <end position="37"/>
    </location>
</feature>
<evidence type="ECO:0000256" key="1">
    <source>
        <dbReference type="SAM" id="MobiDB-lite"/>
    </source>
</evidence>
<accession>A0A6J4KFL8</accession>
<feature type="compositionally biased region" description="Basic and acidic residues" evidence="1">
    <location>
        <begin position="70"/>
        <end position="80"/>
    </location>
</feature>
<dbReference type="AlphaFoldDB" id="A0A6J4KFL8"/>
<feature type="compositionally biased region" description="Basic residues" evidence="1">
    <location>
        <begin position="55"/>
        <end position="69"/>
    </location>
</feature>
<gene>
    <name evidence="2" type="ORF">AVDCRST_MAG07-1058</name>
</gene>
<name>A0A6J4KFL8_9ACTN</name>
<proteinExistence type="predicted"/>
<organism evidence="2">
    <name type="scientific">uncultured Frankineae bacterium</name>
    <dbReference type="NCBI Taxonomy" id="437475"/>
    <lineage>
        <taxon>Bacteria</taxon>
        <taxon>Bacillati</taxon>
        <taxon>Actinomycetota</taxon>
        <taxon>Actinomycetes</taxon>
        <taxon>Frankiales</taxon>
        <taxon>environmental samples</taxon>
    </lineage>
</organism>
<feature type="region of interest" description="Disordered" evidence="1">
    <location>
        <begin position="12"/>
        <end position="179"/>
    </location>
</feature>
<dbReference type="EMBL" id="CADCUB010000001">
    <property type="protein sequence ID" value="CAA9303503.1"/>
    <property type="molecule type" value="Genomic_DNA"/>
</dbReference>